<feature type="transmembrane region" description="Helical" evidence="1">
    <location>
        <begin position="39"/>
        <end position="66"/>
    </location>
</feature>
<keyword evidence="1" id="KW-0472">Membrane</keyword>
<dbReference type="Proteomes" id="UP000007115">
    <property type="component" value="Unassembled WGS sequence"/>
</dbReference>
<keyword evidence="1" id="KW-1133">Transmembrane helix</keyword>
<dbReference type="InParanoid" id="G9N5N6"/>
<dbReference type="EMBL" id="ABDF02000087">
    <property type="protein sequence ID" value="EHK18078.1"/>
    <property type="molecule type" value="Genomic_DNA"/>
</dbReference>
<sequence>GCVTPDFLADHVGPLNTLAPAAGITALLAYYWIAVDSTAGITVLCIFYGSFSYGFVSLPPVVMTALTKDLRDLGTRLGMFFAVASIALLIGTPIGGAILTSTNSYLGVQIFCGSCLAICFLITCSTRFLRSGISLRYQT</sequence>
<dbReference type="InterPro" id="IPR036259">
    <property type="entry name" value="MFS_trans_sf"/>
</dbReference>
<feature type="non-terminal residue" evidence="2">
    <location>
        <position position="1"/>
    </location>
</feature>
<organism evidence="2 3">
    <name type="scientific">Hypocrea virens (strain Gv29-8 / FGSC 10586)</name>
    <name type="common">Gliocladium virens</name>
    <name type="synonym">Trichoderma virens</name>
    <dbReference type="NCBI Taxonomy" id="413071"/>
    <lineage>
        <taxon>Eukaryota</taxon>
        <taxon>Fungi</taxon>
        <taxon>Dikarya</taxon>
        <taxon>Ascomycota</taxon>
        <taxon>Pezizomycotina</taxon>
        <taxon>Sordariomycetes</taxon>
        <taxon>Hypocreomycetidae</taxon>
        <taxon>Hypocreales</taxon>
        <taxon>Hypocreaceae</taxon>
        <taxon>Trichoderma</taxon>
    </lineage>
</organism>
<comment type="caution">
    <text evidence="2">The sequence shown here is derived from an EMBL/GenBank/DDBJ whole genome shotgun (WGS) entry which is preliminary data.</text>
</comment>
<name>G9N5N6_HYPVG</name>
<evidence type="ECO:0008006" key="4">
    <source>
        <dbReference type="Google" id="ProtNLM"/>
    </source>
</evidence>
<dbReference type="OrthoDB" id="6509908at2759"/>
<dbReference type="HOGENOM" id="CLU_001265_1_4_1"/>
<feature type="transmembrane region" description="Helical" evidence="1">
    <location>
        <begin position="78"/>
        <end position="99"/>
    </location>
</feature>
<feature type="transmembrane region" description="Helical" evidence="1">
    <location>
        <begin position="105"/>
        <end position="129"/>
    </location>
</feature>
<dbReference type="RefSeq" id="XP_013952276.1">
    <property type="nucleotide sequence ID" value="XM_014096801.1"/>
</dbReference>
<dbReference type="GeneID" id="25794328"/>
<gene>
    <name evidence="2" type="ORF">TRIVIDRAFT_44645</name>
</gene>
<proteinExistence type="predicted"/>
<protein>
    <recommendedName>
        <fullName evidence="4">Major facilitator superfamily (MFS) profile domain-containing protein</fullName>
    </recommendedName>
</protein>
<evidence type="ECO:0000313" key="3">
    <source>
        <dbReference type="Proteomes" id="UP000007115"/>
    </source>
</evidence>
<dbReference type="VEuPathDB" id="FungiDB:TRIVIDRAFT_44645"/>
<dbReference type="OMA" id="IGLQCFV"/>
<feature type="transmembrane region" description="Helical" evidence="1">
    <location>
        <begin position="12"/>
        <end position="33"/>
    </location>
</feature>
<dbReference type="SUPFAM" id="SSF103473">
    <property type="entry name" value="MFS general substrate transporter"/>
    <property type="match status" value="1"/>
</dbReference>
<dbReference type="Gene3D" id="1.20.1250.20">
    <property type="entry name" value="MFS general substrate transporter like domains"/>
    <property type="match status" value="1"/>
</dbReference>
<evidence type="ECO:0000313" key="2">
    <source>
        <dbReference type="EMBL" id="EHK18078.1"/>
    </source>
</evidence>
<keyword evidence="1" id="KW-0812">Transmembrane</keyword>
<keyword evidence="3" id="KW-1185">Reference proteome</keyword>
<evidence type="ECO:0000256" key="1">
    <source>
        <dbReference type="SAM" id="Phobius"/>
    </source>
</evidence>
<dbReference type="AlphaFoldDB" id="G9N5N6"/>
<accession>G9N5N6</accession>
<dbReference type="eggNOG" id="KOG2504">
    <property type="taxonomic scope" value="Eukaryota"/>
</dbReference>
<reference evidence="2 3" key="1">
    <citation type="journal article" date="2011" name="Genome Biol.">
        <title>Comparative genome sequence analysis underscores mycoparasitism as the ancestral life style of Trichoderma.</title>
        <authorList>
            <person name="Kubicek C.P."/>
            <person name="Herrera-Estrella A."/>
            <person name="Seidl-Seiboth V."/>
            <person name="Martinez D.A."/>
            <person name="Druzhinina I.S."/>
            <person name="Thon M."/>
            <person name="Zeilinger S."/>
            <person name="Casas-Flores S."/>
            <person name="Horwitz B.A."/>
            <person name="Mukherjee P.K."/>
            <person name="Mukherjee M."/>
            <person name="Kredics L."/>
            <person name="Alcaraz L.D."/>
            <person name="Aerts A."/>
            <person name="Antal Z."/>
            <person name="Atanasova L."/>
            <person name="Cervantes-Badillo M.G."/>
            <person name="Challacombe J."/>
            <person name="Chertkov O."/>
            <person name="McCluskey K."/>
            <person name="Coulpier F."/>
            <person name="Deshpande N."/>
            <person name="von Doehren H."/>
            <person name="Ebbole D.J."/>
            <person name="Esquivel-Naranjo E.U."/>
            <person name="Fekete E."/>
            <person name="Flipphi M."/>
            <person name="Glaser F."/>
            <person name="Gomez-Rodriguez E.Y."/>
            <person name="Gruber S."/>
            <person name="Han C."/>
            <person name="Henrissat B."/>
            <person name="Hermosa R."/>
            <person name="Hernandez-Onate M."/>
            <person name="Karaffa L."/>
            <person name="Kosti I."/>
            <person name="Le Crom S."/>
            <person name="Lindquist E."/>
            <person name="Lucas S."/>
            <person name="Luebeck M."/>
            <person name="Luebeck P.S."/>
            <person name="Margeot A."/>
            <person name="Metz B."/>
            <person name="Misra M."/>
            <person name="Nevalainen H."/>
            <person name="Omann M."/>
            <person name="Packer N."/>
            <person name="Perrone G."/>
            <person name="Uresti-Rivera E.E."/>
            <person name="Salamov A."/>
            <person name="Schmoll M."/>
            <person name="Seiboth B."/>
            <person name="Shapiro H."/>
            <person name="Sukno S."/>
            <person name="Tamayo-Ramos J.A."/>
            <person name="Tisch D."/>
            <person name="Wiest A."/>
            <person name="Wilkinson H.H."/>
            <person name="Zhang M."/>
            <person name="Coutinho P.M."/>
            <person name="Kenerley C.M."/>
            <person name="Monte E."/>
            <person name="Baker S.E."/>
            <person name="Grigoriev I.V."/>
        </authorList>
    </citation>
    <scope>NUCLEOTIDE SEQUENCE [LARGE SCALE GENOMIC DNA]</scope>
    <source>
        <strain evidence="3">Gv29-8 / FGSC 10586</strain>
    </source>
</reference>